<reference evidence="1" key="1">
    <citation type="journal article" date="2020" name="Stud. Mycol.">
        <title>101 Dothideomycetes genomes: a test case for predicting lifestyles and emergence of pathogens.</title>
        <authorList>
            <person name="Haridas S."/>
            <person name="Albert R."/>
            <person name="Binder M."/>
            <person name="Bloem J."/>
            <person name="Labutti K."/>
            <person name="Salamov A."/>
            <person name="Andreopoulos B."/>
            <person name="Baker S."/>
            <person name="Barry K."/>
            <person name="Bills G."/>
            <person name="Bluhm B."/>
            <person name="Cannon C."/>
            <person name="Castanera R."/>
            <person name="Culley D."/>
            <person name="Daum C."/>
            <person name="Ezra D."/>
            <person name="Gonzalez J."/>
            <person name="Henrissat B."/>
            <person name="Kuo A."/>
            <person name="Liang C."/>
            <person name="Lipzen A."/>
            <person name="Lutzoni F."/>
            <person name="Magnuson J."/>
            <person name="Mondo S."/>
            <person name="Nolan M."/>
            <person name="Ohm R."/>
            <person name="Pangilinan J."/>
            <person name="Park H.-J."/>
            <person name="Ramirez L."/>
            <person name="Alfaro M."/>
            <person name="Sun H."/>
            <person name="Tritt A."/>
            <person name="Yoshinaga Y."/>
            <person name="Zwiers L.-H."/>
            <person name="Turgeon B."/>
            <person name="Goodwin S."/>
            <person name="Spatafora J."/>
            <person name="Crous P."/>
            <person name="Grigoriev I."/>
        </authorList>
    </citation>
    <scope>NUCLEOTIDE SEQUENCE</scope>
    <source>
        <strain evidence="1">CBS 116005</strain>
    </source>
</reference>
<keyword evidence="2" id="KW-1185">Reference proteome</keyword>
<name>A0A6G1KU44_9PEZI</name>
<evidence type="ECO:0000313" key="2">
    <source>
        <dbReference type="Proteomes" id="UP000799436"/>
    </source>
</evidence>
<protein>
    <submittedName>
        <fullName evidence="1">Uncharacterized protein</fullName>
    </submittedName>
</protein>
<accession>A0A6G1KU44</accession>
<dbReference type="Proteomes" id="UP000799436">
    <property type="component" value="Unassembled WGS sequence"/>
</dbReference>
<sequence length="154" mass="17567">MRPTDERPRDLSLQWHEVRRKLGNGLLSTTIMILNLDSCIGHDRCCVLYDQWIHGQLCRLPKYYDDSPEQVTCVQSLAWKLSVCCFIPIYVDRLQLAEDQAVGSKNSTGATNTPHVSIALSGPHPELKQLLHVLLWLTKTPYRPSLLVIPPRPR</sequence>
<dbReference type="AlphaFoldDB" id="A0A6G1KU44"/>
<gene>
    <name evidence="1" type="ORF">EJ03DRAFT_52428</name>
</gene>
<proteinExistence type="predicted"/>
<evidence type="ECO:0000313" key="1">
    <source>
        <dbReference type="EMBL" id="KAF2763842.1"/>
    </source>
</evidence>
<dbReference type="EMBL" id="ML995957">
    <property type="protein sequence ID" value="KAF2763842.1"/>
    <property type="molecule type" value="Genomic_DNA"/>
</dbReference>
<organism evidence="1 2">
    <name type="scientific">Teratosphaeria nubilosa</name>
    <dbReference type="NCBI Taxonomy" id="161662"/>
    <lineage>
        <taxon>Eukaryota</taxon>
        <taxon>Fungi</taxon>
        <taxon>Dikarya</taxon>
        <taxon>Ascomycota</taxon>
        <taxon>Pezizomycotina</taxon>
        <taxon>Dothideomycetes</taxon>
        <taxon>Dothideomycetidae</taxon>
        <taxon>Mycosphaerellales</taxon>
        <taxon>Teratosphaeriaceae</taxon>
        <taxon>Teratosphaeria</taxon>
    </lineage>
</organism>